<protein>
    <recommendedName>
        <fullName evidence="2">Macro domain-containing protein</fullName>
    </recommendedName>
</protein>
<gene>
    <name evidence="3" type="ORF">N8I77_001420</name>
</gene>
<evidence type="ECO:0000313" key="4">
    <source>
        <dbReference type="Proteomes" id="UP001265746"/>
    </source>
</evidence>
<evidence type="ECO:0000313" key="3">
    <source>
        <dbReference type="EMBL" id="KAK2614611.1"/>
    </source>
</evidence>
<keyword evidence="4" id="KW-1185">Reference proteome</keyword>
<dbReference type="CDD" id="cd02908">
    <property type="entry name" value="Macro_OAADPr_deacetylase"/>
    <property type="match status" value="1"/>
</dbReference>
<dbReference type="InterPro" id="IPR043472">
    <property type="entry name" value="Macro_dom-like"/>
</dbReference>
<feature type="domain" description="Macro" evidence="2">
    <location>
        <begin position="51"/>
        <end position="233"/>
    </location>
</feature>
<comment type="caution">
    <text evidence="3">The sequence shown here is derived from an EMBL/GenBank/DDBJ whole genome shotgun (WGS) entry which is preliminary data.</text>
</comment>
<dbReference type="EMBL" id="JAUJFL010000001">
    <property type="protein sequence ID" value="KAK2614611.1"/>
    <property type="molecule type" value="Genomic_DNA"/>
</dbReference>
<dbReference type="InterPro" id="IPR002589">
    <property type="entry name" value="Macro_dom"/>
</dbReference>
<dbReference type="Proteomes" id="UP001265746">
    <property type="component" value="Unassembled WGS sequence"/>
</dbReference>
<dbReference type="PROSITE" id="PS51154">
    <property type="entry name" value="MACRO"/>
    <property type="match status" value="1"/>
</dbReference>
<dbReference type="AlphaFoldDB" id="A0AAD9WA53"/>
<dbReference type="SUPFAM" id="SSF52949">
    <property type="entry name" value="Macro domain-like"/>
    <property type="match status" value="1"/>
</dbReference>
<accession>A0AAD9WA53</accession>
<evidence type="ECO:0000256" key="1">
    <source>
        <dbReference type="SAM" id="MobiDB-lite"/>
    </source>
</evidence>
<sequence length="285" mass="30407">MLLRQFATKAVKMSLLTADEIPTLSLLYKLGKLPSTPSGTKIPTTLSFKPAGSITPSKALNDRVCLVRHDVTKLEVDAITNAANKSLLGGGGIDGAIHAAAGPGLLAECRTLGGCKTGDAKITGGHNLPAKKVIHAVGPIYDPIEPKESEELLTSAYEKVLNLAVDNECKSLVLCGISTGIYGYPPHEAAPVAISTVKKFLKGEKGQKLEKIVFVTWVRQDVESYDKFLPVYFPPVEDAAKTESKQEVEANPEDVEAAKEIASKLPDVPTSEPGESGHPEKKQKQ</sequence>
<name>A0AAD9WA53_PHOAM</name>
<dbReference type="PANTHER" id="PTHR11106:SF27">
    <property type="entry name" value="MACRO DOMAIN-CONTAINING PROTEIN"/>
    <property type="match status" value="1"/>
</dbReference>
<dbReference type="Gene3D" id="3.40.220.10">
    <property type="entry name" value="Leucine Aminopeptidase, subunit E, domain 1"/>
    <property type="match status" value="1"/>
</dbReference>
<dbReference type="Pfam" id="PF01661">
    <property type="entry name" value="Macro"/>
    <property type="match status" value="1"/>
</dbReference>
<proteinExistence type="predicted"/>
<dbReference type="PANTHER" id="PTHR11106">
    <property type="entry name" value="GANGLIOSIDE INDUCED DIFFERENTIATION ASSOCIATED PROTEIN 2-RELATED"/>
    <property type="match status" value="1"/>
</dbReference>
<reference evidence="3" key="1">
    <citation type="submission" date="2023-06" db="EMBL/GenBank/DDBJ databases">
        <authorList>
            <person name="Noh H."/>
        </authorList>
    </citation>
    <scope>NUCLEOTIDE SEQUENCE</scope>
    <source>
        <strain evidence="3">DUCC20226</strain>
    </source>
</reference>
<organism evidence="3 4">
    <name type="scientific">Phomopsis amygdali</name>
    <name type="common">Fusicoccum amygdali</name>
    <dbReference type="NCBI Taxonomy" id="1214568"/>
    <lineage>
        <taxon>Eukaryota</taxon>
        <taxon>Fungi</taxon>
        <taxon>Dikarya</taxon>
        <taxon>Ascomycota</taxon>
        <taxon>Pezizomycotina</taxon>
        <taxon>Sordariomycetes</taxon>
        <taxon>Sordariomycetidae</taxon>
        <taxon>Diaporthales</taxon>
        <taxon>Diaporthaceae</taxon>
        <taxon>Diaporthe</taxon>
    </lineage>
</organism>
<evidence type="ECO:0000259" key="2">
    <source>
        <dbReference type="PROSITE" id="PS51154"/>
    </source>
</evidence>
<feature type="compositionally biased region" description="Basic and acidic residues" evidence="1">
    <location>
        <begin position="275"/>
        <end position="285"/>
    </location>
</feature>
<feature type="region of interest" description="Disordered" evidence="1">
    <location>
        <begin position="243"/>
        <end position="285"/>
    </location>
</feature>
<dbReference type="SMART" id="SM00506">
    <property type="entry name" value="A1pp"/>
    <property type="match status" value="1"/>
</dbReference>